<feature type="region of interest" description="Disordered" evidence="1">
    <location>
        <begin position="163"/>
        <end position="236"/>
    </location>
</feature>
<evidence type="ECO:0000313" key="3">
    <source>
        <dbReference type="Proteomes" id="UP001295423"/>
    </source>
</evidence>
<comment type="caution">
    <text evidence="2">The sequence shown here is derived from an EMBL/GenBank/DDBJ whole genome shotgun (WGS) entry which is preliminary data.</text>
</comment>
<dbReference type="AlphaFoldDB" id="A0AAD2PY08"/>
<feature type="compositionally biased region" description="Polar residues" evidence="1">
    <location>
        <begin position="44"/>
        <end position="54"/>
    </location>
</feature>
<proteinExistence type="predicted"/>
<dbReference type="EMBL" id="CAKOGP040002347">
    <property type="protein sequence ID" value="CAJ1967753.1"/>
    <property type="molecule type" value="Genomic_DNA"/>
</dbReference>
<accession>A0AAD2PY08</accession>
<dbReference type="Proteomes" id="UP001295423">
    <property type="component" value="Unassembled WGS sequence"/>
</dbReference>
<feature type="compositionally biased region" description="Basic and acidic residues" evidence="1">
    <location>
        <begin position="118"/>
        <end position="135"/>
    </location>
</feature>
<name>A0AAD2PY08_9STRA</name>
<organism evidence="2 3">
    <name type="scientific">Cylindrotheca closterium</name>
    <dbReference type="NCBI Taxonomy" id="2856"/>
    <lineage>
        <taxon>Eukaryota</taxon>
        <taxon>Sar</taxon>
        <taxon>Stramenopiles</taxon>
        <taxon>Ochrophyta</taxon>
        <taxon>Bacillariophyta</taxon>
        <taxon>Bacillariophyceae</taxon>
        <taxon>Bacillariophycidae</taxon>
        <taxon>Bacillariales</taxon>
        <taxon>Bacillariaceae</taxon>
        <taxon>Cylindrotheca</taxon>
    </lineage>
</organism>
<keyword evidence="3" id="KW-1185">Reference proteome</keyword>
<protein>
    <submittedName>
        <fullName evidence="2">Uncharacterized protein</fullName>
    </submittedName>
</protein>
<sequence length="236" mass="26274">MILHSDHEISYLWTDDEDEESSSAESTEEQRWSLTEGMPPSQPMRRNSPLTSGYNAPPKAPERRTSNDEGKGDNCHSDDSTSQRSTNSAEPSDNVAIKDSLDGDLAKIGMRDISKLANLKLHEHKDEKDDNKAEDSGESLLVMKGEDYDTYCNSERSTRSIASDLANTDHWSPLLDEDNDYSPPTLPMRRGSGGDLISGDLKNGQTLSTMPEDEDDDMSQWSDYDNELLPPPPFDS</sequence>
<feature type="region of interest" description="Disordered" evidence="1">
    <location>
        <begin position="1"/>
        <end position="103"/>
    </location>
</feature>
<feature type="compositionally biased region" description="Polar residues" evidence="1">
    <location>
        <begin position="82"/>
        <end position="91"/>
    </location>
</feature>
<gene>
    <name evidence="2" type="ORF">CYCCA115_LOCUS22918</name>
</gene>
<feature type="region of interest" description="Disordered" evidence="1">
    <location>
        <begin position="118"/>
        <end position="142"/>
    </location>
</feature>
<reference evidence="2" key="1">
    <citation type="submission" date="2023-08" db="EMBL/GenBank/DDBJ databases">
        <authorList>
            <person name="Audoor S."/>
            <person name="Bilcke G."/>
        </authorList>
    </citation>
    <scope>NUCLEOTIDE SEQUENCE</scope>
</reference>
<feature type="compositionally biased region" description="Basic and acidic residues" evidence="1">
    <location>
        <begin position="60"/>
        <end position="81"/>
    </location>
</feature>
<evidence type="ECO:0000313" key="2">
    <source>
        <dbReference type="EMBL" id="CAJ1967753.1"/>
    </source>
</evidence>
<evidence type="ECO:0000256" key="1">
    <source>
        <dbReference type="SAM" id="MobiDB-lite"/>
    </source>
</evidence>